<dbReference type="PANTHER" id="PTHR42723">
    <property type="entry name" value="CHLOROPHYLL SYNTHASE"/>
    <property type="match status" value="1"/>
</dbReference>
<dbReference type="InterPro" id="IPR044878">
    <property type="entry name" value="UbiA_sf"/>
</dbReference>
<evidence type="ECO:0000256" key="2">
    <source>
        <dbReference type="ARBA" id="ARBA00022475"/>
    </source>
</evidence>
<feature type="transmembrane region" description="Helical" evidence="6">
    <location>
        <begin position="175"/>
        <end position="198"/>
    </location>
</feature>
<feature type="transmembrane region" description="Helical" evidence="6">
    <location>
        <begin position="7"/>
        <end position="25"/>
    </location>
</feature>
<comment type="subcellular location">
    <subcellularLocation>
        <location evidence="1">Membrane</location>
        <topology evidence="1">Multi-pass membrane protein</topology>
    </subcellularLocation>
</comment>
<feature type="transmembrane region" description="Helical" evidence="6">
    <location>
        <begin position="282"/>
        <end position="302"/>
    </location>
</feature>
<organism evidence="7 8">
    <name type="scientific">Candidatus Defluviibacterium haderslevense</name>
    <dbReference type="NCBI Taxonomy" id="2981993"/>
    <lineage>
        <taxon>Bacteria</taxon>
        <taxon>Pseudomonadati</taxon>
        <taxon>Bacteroidota</taxon>
        <taxon>Saprospiria</taxon>
        <taxon>Saprospirales</taxon>
        <taxon>Saprospiraceae</taxon>
        <taxon>Candidatus Defluviibacterium</taxon>
    </lineage>
</organism>
<feature type="transmembrane region" description="Helical" evidence="6">
    <location>
        <begin position="93"/>
        <end position="111"/>
    </location>
</feature>
<dbReference type="InterPro" id="IPR000537">
    <property type="entry name" value="UbiA_prenyltransferase"/>
</dbReference>
<dbReference type="Gene3D" id="1.20.120.1780">
    <property type="entry name" value="UbiA prenyltransferase"/>
    <property type="match status" value="1"/>
</dbReference>
<dbReference type="GO" id="GO:0016020">
    <property type="term" value="C:membrane"/>
    <property type="evidence" value="ECO:0007669"/>
    <property type="project" value="UniProtKB-SubCell"/>
</dbReference>
<dbReference type="PANTHER" id="PTHR42723:SF1">
    <property type="entry name" value="CHLOROPHYLL SYNTHASE, CHLOROPLASTIC"/>
    <property type="match status" value="1"/>
</dbReference>
<comment type="caution">
    <text evidence="7">The sequence shown here is derived from an EMBL/GenBank/DDBJ whole genome shotgun (WGS) entry which is preliminary data.</text>
</comment>
<feature type="transmembrane region" description="Helical" evidence="6">
    <location>
        <begin position="117"/>
        <end position="135"/>
    </location>
</feature>
<keyword evidence="5 6" id="KW-0472">Membrane</keyword>
<reference evidence="7 8" key="1">
    <citation type="submission" date="2020-10" db="EMBL/GenBank/DDBJ databases">
        <title>Connecting structure to function with the recovery of over 1000 high-quality activated sludge metagenome-assembled genomes encoding full-length rRNA genes using long-read sequencing.</title>
        <authorList>
            <person name="Singleton C.M."/>
            <person name="Petriglieri F."/>
            <person name="Kristensen J.M."/>
            <person name="Kirkegaard R.H."/>
            <person name="Michaelsen T.Y."/>
            <person name="Andersen M.H."/>
            <person name="Karst S.M."/>
            <person name="Dueholm M.S."/>
            <person name="Nielsen P.H."/>
            <person name="Albertsen M."/>
        </authorList>
    </citation>
    <scope>NUCLEOTIDE SEQUENCE [LARGE SCALE GENOMIC DNA]</scope>
    <source>
        <strain evidence="7">Ribe_18-Q3-R11-54_BAT3C.373</strain>
    </source>
</reference>
<proteinExistence type="predicted"/>
<name>A0A9D7SCQ6_9BACT</name>
<feature type="transmembrane region" description="Helical" evidence="6">
    <location>
        <begin position="45"/>
        <end position="67"/>
    </location>
</feature>
<sequence length="303" mass="35179">MIKWINLIRWPNLIIIAITQVAIFYKYFKPLALIPSNEILQKNINIVLLISCTILVAISGYVINDLFDQSNDRINKKKSKQIIGKTISQEDAIFFYLFVVILGNILAIYLTIQFNLFYSYIIYPISIFIFWYYSYQIKCLPLIGNILVSAFIGGVILLLPYSFHDSLLLLKEQDFANYKLIMSDLIAMSIFAFLINLFREIIKDIEDIKGDQACICKSTAVYFGIQKTWIIAQLVLLGLFLFSLFFMFYILEQSLDGTFIIMVMTPILILVYLTLIKKETHITQISLISKFYMIIGLLYFLLQ</sequence>
<keyword evidence="3 6" id="KW-0812">Transmembrane</keyword>
<evidence type="ECO:0000256" key="3">
    <source>
        <dbReference type="ARBA" id="ARBA00022692"/>
    </source>
</evidence>
<gene>
    <name evidence="7" type="ORF">IPO85_17250</name>
</gene>
<keyword evidence="2" id="KW-1003">Cell membrane</keyword>
<evidence type="ECO:0000313" key="8">
    <source>
        <dbReference type="Proteomes" id="UP000808349"/>
    </source>
</evidence>
<dbReference type="AlphaFoldDB" id="A0A9D7SCQ6"/>
<evidence type="ECO:0000256" key="1">
    <source>
        <dbReference type="ARBA" id="ARBA00004141"/>
    </source>
</evidence>
<accession>A0A9D7SCQ6</accession>
<feature type="transmembrane region" description="Helical" evidence="6">
    <location>
        <begin position="142"/>
        <end position="163"/>
    </location>
</feature>
<keyword evidence="4 6" id="KW-1133">Transmembrane helix</keyword>
<dbReference type="Pfam" id="PF01040">
    <property type="entry name" value="UbiA"/>
    <property type="match status" value="1"/>
</dbReference>
<evidence type="ECO:0000256" key="5">
    <source>
        <dbReference type="ARBA" id="ARBA00023136"/>
    </source>
</evidence>
<evidence type="ECO:0000256" key="6">
    <source>
        <dbReference type="SAM" id="Phobius"/>
    </source>
</evidence>
<dbReference type="GO" id="GO:0016765">
    <property type="term" value="F:transferase activity, transferring alkyl or aryl (other than methyl) groups"/>
    <property type="evidence" value="ECO:0007669"/>
    <property type="project" value="InterPro"/>
</dbReference>
<dbReference type="Proteomes" id="UP000808349">
    <property type="component" value="Unassembled WGS sequence"/>
</dbReference>
<dbReference type="EMBL" id="JADKFW010000017">
    <property type="protein sequence ID" value="MBK9719225.1"/>
    <property type="molecule type" value="Genomic_DNA"/>
</dbReference>
<dbReference type="Gene3D" id="1.10.357.140">
    <property type="entry name" value="UbiA prenyltransferase"/>
    <property type="match status" value="1"/>
</dbReference>
<evidence type="ECO:0000313" key="7">
    <source>
        <dbReference type="EMBL" id="MBK9719225.1"/>
    </source>
</evidence>
<feature type="transmembrane region" description="Helical" evidence="6">
    <location>
        <begin position="229"/>
        <end position="251"/>
    </location>
</feature>
<evidence type="ECO:0000256" key="4">
    <source>
        <dbReference type="ARBA" id="ARBA00022989"/>
    </source>
</evidence>
<feature type="transmembrane region" description="Helical" evidence="6">
    <location>
        <begin position="257"/>
        <end position="275"/>
    </location>
</feature>
<dbReference type="InterPro" id="IPR050475">
    <property type="entry name" value="Prenyltransferase_related"/>
</dbReference>
<protein>
    <submittedName>
        <fullName evidence="7">UbiA family prenyltransferase</fullName>
    </submittedName>
</protein>